<comment type="caution">
    <text evidence="2">The sequence shown here is derived from an EMBL/GenBank/DDBJ whole genome shotgun (WGS) entry which is preliminary data.</text>
</comment>
<name>A0A0W1SWA1_9EURY</name>
<proteinExistence type="predicted"/>
<evidence type="ECO:0000256" key="1">
    <source>
        <dbReference type="SAM" id="MobiDB-lite"/>
    </source>
</evidence>
<feature type="region of interest" description="Disordered" evidence="1">
    <location>
        <begin position="47"/>
        <end position="85"/>
    </location>
</feature>
<gene>
    <name evidence="2" type="ORF">AUR66_06080</name>
</gene>
<dbReference type="OrthoDB" id="210343at2157"/>
<protein>
    <submittedName>
        <fullName evidence="2">Uncharacterized protein</fullName>
    </submittedName>
</protein>
<reference evidence="2 3" key="1">
    <citation type="submission" date="2015-12" db="EMBL/GenBank/DDBJ databases">
        <title>Haloferax profundi sp. nov. isolated from the Discovery deep brine-seawater interface in the Red Sea.</title>
        <authorList>
            <person name="Zhang G."/>
            <person name="Stingl U."/>
            <person name="Rashid M."/>
        </authorList>
    </citation>
    <scope>NUCLEOTIDE SEQUENCE [LARGE SCALE GENOMIC DNA]</scope>
    <source>
        <strain evidence="2 3">SB29</strain>
    </source>
</reference>
<organism evidence="2 3">
    <name type="scientific">Haloferax profundi</name>
    <dbReference type="NCBI Taxonomy" id="1544718"/>
    <lineage>
        <taxon>Archaea</taxon>
        <taxon>Methanobacteriati</taxon>
        <taxon>Methanobacteriota</taxon>
        <taxon>Stenosarchaea group</taxon>
        <taxon>Halobacteria</taxon>
        <taxon>Halobacteriales</taxon>
        <taxon>Haloferacaceae</taxon>
        <taxon>Haloferax</taxon>
    </lineage>
</organism>
<dbReference type="EMBL" id="LOPV01000020">
    <property type="protein sequence ID" value="KTG30754.1"/>
    <property type="molecule type" value="Genomic_DNA"/>
</dbReference>
<feature type="compositionally biased region" description="Low complexity" evidence="1">
    <location>
        <begin position="71"/>
        <end position="85"/>
    </location>
</feature>
<keyword evidence="3" id="KW-1185">Reference proteome</keyword>
<evidence type="ECO:0000313" key="3">
    <source>
        <dbReference type="Proteomes" id="UP000053157"/>
    </source>
</evidence>
<feature type="compositionally biased region" description="Basic and acidic residues" evidence="1">
    <location>
        <begin position="47"/>
        <end position="56"/>
    </location>
</feature>
<accession>A0A0W1SWA1</accession>
<sequence>MSDEDDRATVQTYVPTHQKEIWKDHADRLDMSQSEFVRTMVQAGRADFEVPSRGDETGVTPGVEGEKTALQNGSSNQDSSSENNSGLTARIVEALATESHLSWDDLVSALTDDIEDRLESTLQDLQADGRVVYSGRHGGYTLAEDDGR</sequence>
<dbReference type="RefSeq" id="WP_058570674.1">
    <property type="nucleotide sequence ID" value="NZ_LOPV01000020.1"/>
</dbReference>
<dbReference type="Proteomes" id="UP000053157">
    <property type="component" value="Unassembled WGS sequence"/>
</dbReference>
<dbReference type="InterPro" id="IPR043828">
    <property type="entry name" value="DUF5805"/>
</dbReference>
<dbReference type="AlphaFoldDB" id="A0A0W1SWA1"/>
<evidence type="ECO:0000313" key="2">
    <source>
        <dbReference type="EMBL" id="KTG30754.1"/>
    </source>
</evidence>
<dbReference type="Pfam" id="PF19121">
    <property type="entry name" value="DUF5805"/>
    <property type="match status" value="1"/>
</dbReference>